<protein>
    <submittedName>
        <fullName evidence="1">5853_t:CDS:1</fullName>
    </submittedName>
</protein>
<feature type="non-terminal residue" evidence="1">
    <location>
        <position position="1"/>
    </location>
</feature>
<dbReference type="Proteomes" id="UP000789920">
    <property type="component" value="Unassembled WGS sequence"/>
</dbReference>
<keyword evidence="2" id="KW-1185">Reference proteome</keyword>
<sequence length="96" mass="10488">HRRRQDRPSDGERELVYVLAPTPTRQTLSAYQDYRDTVASSSTTDSNQLDRSGYEGGTNTTNEAVGNIVQDEGSASVAVNHASNINEVNAFTDQVN</sequence>
<dbReference type="EMBL" id="CAJVQC010023954">
    <property type="protein sequence ID" value="CAG8724602.1"/>
    <property type="molecule type" value="Genomic_DNA"/>
</dbReference>
<name>A0ACA9PXI1_9GLOM</name>
<reference evidence="1" key="1">
    <citation type="submission" date="2021-06" db="EMBL/GenBank/DDBJ databases">
        <authorList>
            <person name="Kallberg Y."/>
            <person name="Tangrot J."/>
            <person name="Rosling A."/>
        </authorList>
    </citation>
    <scope>NUCLEOTIDE SEQUENCE</scope>
    <source>
        <strain evidence="1">MA461A</strain>
    </source>
</reference>
<evidence type="ECO:0000313" key="1">
    <source>
        <dbReference type="EMBL" id="CAG8724602.1"/>
    </source>
</evidence>
<accession>A0ACA9PXI1</accession>
<proteinExistence type="predicted"/>
<gene>
    <name evidence="1" type="ORF">RPERSI_LOCUS11596</name>
</gene>
<evidence type="ECO:0000313" key="2">
    <source>
        <dbReference type="Proteomes" id="UP000789920"/>
    </source>
</evidence>
<organism evidence="1 2">
    <name type="scientific">Racocetra persica</name>
    <dbReference type="NCBI Taxonomy" id="160502"/>
    <lineage>
        <taxon>Eukaryota</taxon>
        <taxon>Fungi</taxon>
        <taxon>Fungi incertae sedis</taxon>
        <taxon>Mucoromycota</taxon>
        <taxon>Glomeromycotina</taxon>
        <taxon>Glomeromycetes</taxon>
        <taxon>Diversisporales</taxon>
        <taxon>Gigasporaceae</taxon>
        <taxon>Racocetra</taxon>
    </lineage>
</organism>
<comment type="caution">
    <text evidence="1">The sequence shown here is derived from an EMBL/GenBank/DDBJ whole genome shotgun (WGS) entry which is preliminary data.</text>
</comment>